<dbReference type="InterPro" id="IPR033856">
    <property type="entry name" value="Trp_halogen"/>
</dbReference>
<dbReference type="PIRSF" id="PIRSF011396">
    <property type="entry name" value="Trp_halogenase"/>
    <property type="match status" value="1"/>
</dbReference>
<dbReference type="InterPro" id="IPR006905">
    <property type="entry name" value="Flavin_halogenase"/>
</dbReference>
<evidence type="ECO:0000313" key="2">
    <source>
        <dbReference type="Proteomes" id="UP001596364"/>
    </source>
</evidence>
<keyword evidence="2" id="KW-1185">Reference proteome</keyword>
<dbReference type="InterPro" id="IPR036188">
    <property type="entry name" value="FAD/NAD-bd_sf"/>
</dbReference>
<organism evidence="1 2">
    <name type="scientific">Pseudobowmanella zhangzhouensis</name>
    <dbReference type="NCBI Taxonomy" id="1537679"/>
    <lineage>
        <taxon>Bacteria</taxon>
        <taxon>Pseudomonadati</taxon>
        <taxon>Pseudomonadota</taxon>
        <taxon>Gammaproteobacteria</taxon>
        <taxon>Alteromonadales</taxon>
        <taxon>Alteromonadaceae</taxon>
    </lineage>
</organism>
<dbReference type="Proteomes" id="UP001596364">
    <property type="component" value="Unassembled WGS sequence"/>
</dbReference>
<sequence length="496" mass="56284">MTMHTIKRIIIAGGGTAGWMAAASFGKLLGKTLDITLVESDEIGTVGVGEATIPPLLTLHKLLNINEQEFMAATNATFKLGISFENWRNVDEDYIHSFGTTGKDCWAAGFQHFWMKGQQLGIAAEYGDYCPELIAAQQNKFALLNNHSINYAYHLDATRYAGFLRKIAEMHGVKRVEGKIDKVHKCQDSGNITALQLQSGQIIEGDLFIDCTGFRALLIEQALHVGYDDWTHILPCDSALAVQTTSVEEPIPYTRSIAHEWGWQWKIPLQNRVGNGVVYCSKYVSDDEAKARLLASVTGDCLTEPRLIKFKTGQRRKHWHKNCVAIGLSSGFIEPLESTSIHLIQRSIVRLLQMLPYNQIEQSDIDEFNQQTEHEVNNIRDFIVLHYHVTNRSDSPFWNHCRNMDIPASLQHRIDLFKRTGRVFKVPNELFGENSWVQVMLGQGLLPEQYHPIVDMMSEQELDEFLKHIQSNVQRLVAQLPSHQTFIQHYCPTRVA</sequence>
<dbReference type="EMBL" id="JBHSUS010000001">
    <property type="protein sequence ID" value="MFC6439455.1"/>
    <property type="molecule type" value="Genomic_DNA"/>
</dbReference>
<dbReference type="PANTHER" id="PTHR43747">
    <property type="entry name" value="FAD-BINDING PROTEIN"/>
    <property type="match status" value="1"/>
</dbReference>
<dbReference type="Pfam" id="PF04820">
    <property type="entry name" value="Trp_halogenase"/>
    <property type="match status" value="1"/>
</dbReference>
<evidence type="ECO:0000313" key="1">
    <source>
        <dbReference type="EMBL" id="MFC6439455.1"/>
    </source>
</evidence>
<dbReference type="EC" id="1.14.19.-" evidence="1"/>
<dbReference type="PANTHER" id="PTHR43747:SF4">
    <property type="entry name" value="FLAVIN-DEPENDENT TRYPTOPHAN HALOGENASE"/>
    <property type="match status" value="1"/>
</dbReference>
<name>A0ABW1XHE2_9ALTE</name>
<dbReference type="GO" id="GO:0016491">
    <property type="term" value="F:oxidoreductase activity"/>
    <property type="evidence" value="ECO:0007669"/>
    <property type="project" value="UniProtKB-KW"/>
</dbReference>
<proteinExistence type="predicted"/>
<accession>A0ABW1XHE2</accession>
<dbReference type="Gene3D" id="3.50.50.60">
    <property type="entry name" value="FAD/NAD(P)-binding domain"/>
    <property type="match status" value="1"/>
</dbReference>
<dbReference type="InterPro" id="IPR050816">
    <property type="entry name" value="Flavin-dep_Halogenase_NPB"/>
</dbReference>
<reference evidence="2" key="1">
    <citation type="journal article" date="2019" name="Int. J. Syst. Evol. Microbiol.">
        <title>The Global Catalogue of Microorganisms (GCM) 10K type strain sequencing project: providing services to taxonomists for standard genome sequencing and annotation.</title>
        <authorList>
            <consortium name="The Broad Institute Genomics Platform"/>
            <consortium name="The Broad Institute Genome Sequencing Center for Infectious Disease"/>
            <person name="Wu L."/>
            <person name="Ma J."/>
        </authorList>
    </citation>
    <scope>NUCLEOTIDE SEQUENCE [LARGE SCALE GENOMIC DNA]</scope>
    <source>
        <strain evidence="2">CGMCC 1.16031</strain>
    </source>
</reference>
<comment type="caution">
    <text evidence="1">The sequence shown here is derived from an EMBL/GenBank/DDBJ whole genome shotgun (WGS) entry which is preliminary data.</text>
</comment>
<dbReference type="RefSeq" id="WP_131257255.1">
    <property type="nucleotide sequence ID" value="NZ_JBHSUS010000001.1"/>
</dbReference>
<keyword evidence="1" id="KW-0560">Oxidoreductase</keyword>
<gene>
    <name evidence="1" type="ORF">ACFP85_04745</name>
</gene>
<protein>
    <submittedName>
        <fullName evidence="1">Tryptophan halogenase family protein</fullName>
        <ecNumber evidence="1">1.14.19.-</ecNumber>
    </submittedName>
</protein>
<dbReference type="SUPFAM" id="SSF51905">
    <property type="entry name" value="FAD/NAD(P)-binding domain"/>
    <property type="match status" value="1"/>
</dbReference>